<proteinExistence type="predicted"/>
<dbReference type="AlphaFoldDB" id="A0A6G9Z241"/>
<protein>
    <submittedName>
        <fullName evidence="1">Uncharacterized protein</fullName>
    </submittedName>
</protein>
<dbReference type="RefSeq" id="WP_167486565.1">
    <property type="nucleotide sequence ID" value="NZ_CP046173.1"/>
</dbReference>
<reference evidence="1 2" key="1">
    <citation type="journal article" date="2019" name="ACS Chem. Biol.">
        <title>Identification and Mobilization of a Cryptic Antibiotic Biosynthesis Gene Locus from a Human-Pathogenic Nocardia Isolate.</title>
        <authorList>
            <person name="Herisse M."/>
            <person name="Ishida K."/>
            <person name="Porter J.L."/>
            <person name="Howden B."/>
            <person name="Hertweck C."/>
            <person name="Stinear T.P."/>
            <person name="Pidot S.J."/>
        </authorList>
    </citation>
    <scope>NUCLEOTIDE SEQUENCE [LARGE SCALE GENOMIC DNA]</scope>
    <source>
        <strain evidence="1 2">AUSMDU00012715</strain>
    </source>
</reference>
<gene>
    <name evidence="1" type="ORF">F6W96_14260</name>
</gene>
<dbReference type="Proteomes" id="UP000500953">
    <property type="component" value="Chromosome"/>
</dbReference>
<accession>A0A6G9Z241</accession>
<name>A0A6G9Z241_9NOCA</name>
<evidence type="ECO:0000313" key="1">
    <source>
        <dbReference type="EMBL" id="QIS19276.1"/>
    </source>
</evidence>
<organism evidence="1 2">
    <name type="scientific">Nocardia terpenica</name>
    <dbReference type="NCBI Taxonomy" id="455432"/>
    <lineage>
        <taxon>Bacteria</taxon>
        <taxon>Bacillati</taxon>
        <taxon>Actinomycetota</taxon>
        <taxon>Actinomycetes</taxon>
        <taxon>Mycobacteriales</taxon>
        <taxon>Nocardiaceae</taxon>
        <taxon>Nocardia</taxon>
    </lineage>
</organism>
<dbReference type="EMBL" id="CP046173">
    <property type="protein sequence ID" value="QIS19276.1"/>
    <property type="molecule type" value="Genomic_DNA"/>
</dbReference>
<evidence type="ECO:0000313" key="2">
    <source>
        <dbReference type="Proteomes" id="UP000500953"/>
    </source>
</evidence>
<sequence>MLMAICGCGSTQTSTPTTTMSTPAGPDQTYQKLACLSVPEDLRWEYLSLYGSNGRLKPLNEIKSMPADQAFGPNPTSDLTALYETVTSRYGHPPACGEPYPAGSAGQLNENVMDHKALSCKDIPPDLRERYSDLFESNGRLKSWKAIATTPIDPAYGSLEGEIPALYNEVVSRVGHPISCPAG</sequence>